<protein>
    <recommendedName>
        <fullName evidence="1">non-specific serine/threonine protein kinase</fullName>
        <ecNumber evidence="1">2.7.11.1</ecNumber>
    </recommendedName>
</protein>
<dbReference type="InterPro" id="IPR011009">
    <property type="entry name" value="Kinase-like_dom_sf"/>
</dbReference>
<dbReference type="Gene3D" id="1.10.510.10">
    <property type="entry name" value="Transferase(Phosphotransferase) domain 1"/>
    <property type="match status" value="1"/>
</dbReference>
<feature type="compositionally biased region" description="Acidic residues" evidence="6">
    <location>
        <begin position="379"/>
        <end position="393"/>
    </location>
</feature>
<feature type="domain" description="Protein kinase" evidence="7">
    <location>
        <begin position="39"/>
        <end position="322"/>
    </location>
</feature>
<feature type="region of interest" description="Disordered" evidence="6">
    <location>
        <begin position="322"/>
        <end position="411"/>
    </location>
</feature>
<feature type="binding site" evidence="4">
    <location>
        <position position="70"/>
    </location>
    <ligand>
        <name>ATP</name>
        <dbReference type="ChEBI" id="CHEBI:30616"/>
    </ligand>
</feature>
<keyword evidence="3 4" id="KW-0067">ATP-binding</keyword>
<evidence type="ECO:0000256" key="4">
    <source>
        <dbReference type="PROSITE-ProRule" id="PRU10141"/>
    </source>
</evidence>
<dbReference type="GO" id="GO:0005524">
    <property type="term" value="F:ATP binding"/>
    <property type="evidence" value="ECO:0007669"/>
    <property type="project" value="UniProtKB-UniRule"/>
</dbReference>
<dbReference type="PROSITE" id="PS00108">
    <property type="entry name" value="PROTEIN_KINASE_ST"/>
    <property type="match status" value="1"/>
</dbReference>
<evidence type="ECO:0000256" key="3">
    <source>
        <dbReference type="ARBA" id="ARBA00022840"/>
    </source>
</evidence>
<dbReference type="SMART" id="SM00220">
    <property type="entry name" value="S_TKc"/>
    <property type="match status" value="1"/>
</dbReference>
<dbReference type="AlphaFoldDB" id="A0AAW2HHX8"/>
<accession>A0AAW2HHX8</accession>
<evidence type="ECO:0000313" key="8">
    <source>
        <dbReference type="EMBL" id="KAL0269167.1"/>
    </source>
</evidence>
<organism evidence="8">
    <name type="scientific">Menopon gallinae</name>
    <name type="common">poultry shaft louse</name>
    <dbReference type="NCBI Taxonomy" id="328185"/>
    <lineage>
        <taxon>Eukaryota</taxon>
        <taxon>Metazoa</taxon>
        <taxon>Ecdysozoa</taxon>
        <taxon>Arthropoda</taxon>
        <taxon>Hexapoda</taxon>
        <taxon>Insecta</taxon>
        <taxon>Pterygota</taxon>
        <taxon>Neoptera</taxon>
        <taxon>Paraneoptera</taxon>
        <taxon>Psocodea</taxon>
        <taxon>Troctomorpha</taxon>
        <taxon>Phthiraptera</taxon>
        <taxon>Amblycera</taxon>
        <taxon>Menoponidae</taxon>
        <taxon>Menopon</taxon>
    </lineage>
</organism>
<dbReference type="InterPro" id="IPR008271">
    <property type="entry name" value="Ser/Thr_kinase_AS"/>
</dbReference>
<dbReference type="InterPro" id="IPR000719">
    <property type="entry name" value="Prot_kinase_dom"/>
</dbReference>
<evidence type="ECO:0000256" key="6">
    <source>
        <dbReference type="SAM" id="MobiDB-lite"/>
    </source>
</evidence>
<dbReference type="Pfam" id="PF00069">
    <property type="entry name" value="Pkinase"/>
    <property type="match status" value="1"/>
</dbReference>
<dbReference type="InterPro" id="IPR017441">
    <property type="entry name" value="Protein_kinase_ATP_BS"/>
</dbReference>
<evidence type="ECO:0000256" key="5">
    <source>
        <dbReference type="RuleBase" id="RU000304"/>
    </source>
</evidence>
<feature type="compositionally biased region" description="Basic and acidic residues" evidence="6">
    <location>
        <begin position="354"/>
        <end position="366"/>
    </location>
</feature>
<keyword evidence="5" id="KW-0723">Serine/threonine-protein kinase</keyword>
<dbReference type="SUPFAM" id="SSF56112">
    <property type="entry name" value="Protein kinase-like (PK-like)"/>
    <property type="match status" value="1"/>
</dbReference>
<reference evidence="8" key="1">
    <citation type="journal article" date="2024" name="Gigascience">
        <title>Chromosome-level genome of the poultry shaft louse Menopon gallinae provides insight into the host-switching and adaptive evolution of parasitic lice.</title>
        <authorList>
            <person name="Xu Y."/>
            <person name="Ma L."/>
            <person name="Liu S."/>
            <person name="Liang Y."/>
            <person name="Liu Q."/>
            <person name="He Z."/>
            <person name="Tian L."/>
            <person name="Duan Y."/>
            <person name="Cai W."/>
            <person name="Li H."/>
            <person name="Song F."/>
        </authorList>
    </citation>
    <scope>NUCLEOTIDE SEQUENCE</scope>
    <source>
        <strain evidence="8">Cailab_2023a</strain>
    </source>
</reference>
<keyword evidence="5" id="KW-0418">Kinase</keyword>
<feature type="region of interest" description="Disordered" evidence="6">
    <location>
        <begin position="1"/>
        <end position="22"/>
    </location>
</feature>
<dbReference type="InterPro" id="IPR050235">
    <property type="entry name" value="CK1_Ser-Thr_kinase"/>
</dbReference>
<keyword evidence="5" id="KW-0808">Transferase</keyword>
<feature type="compositionally biased region" description="Basic and acidic residues" evidence="6">
    <location>
        <begin position="400"/>
        <end position="410"/>
    </location>
</feature>
<dbReference type="PROSITE" id="PS50011">
    <property type="entry name" value="PROTEIN_KINASE_DOM"/>
    <property type="match status" value="1"/>
</dbReference>
<evidence type="ECO:0000256" key="2">
    <source>
        <dbReference type="ARBA" id="ARBA00022741"/>
    </source>
</evidence>
<gene>
    <name evidence="8" type="ORF">PYX00_006983</name>
</gene>
<keyword evidence="2 4" id="KW-0547">Nucleotide-binding</keyword>
<dbReference type="EC" id="2.7.11.1" evidence="1"/>
<dbReference type="PROSITE" id="PS00107">
    <property type="entry name" value="PROTEIN_KINASE_ATP"/>
    <property type="match status" value="1"/>
</dbReference>
<name>A0AAW2HHX8_9NEOP</name>
<evidence type="ECO:0000256" key="1">
    <source>
        <dbReference type="ARBA" id="ARBA00012513"/>
    </source>
</evidence>
<comment type="caution">
    <text evidence="8">The sequence shown here is derived from an EMBL/GenBank/DDBJ whole genome shotgun (WGS) entry which is preliminary data.</text>
</comment>
<dbReference type="EMBL" id="JARGDH010000004">
    <property type="protein sequence ID" value="KAL0269167.1"/>
    <property type="molecule type" value="Genomic_DNA"/>
</dbReference>
<dbReference type="PANTHER" id="PTHR11909">
    <property type="entry name" value="CASEIN KINASE-RELATED"/>
    <property type="match status" value="1"/>
</dbReference>
<evidence type="ECO:0000259" key="7">
    <source>
        <dbReference type="PROSITE" id="PS50011"/>
    </source>
</evidence>
<dbReference type="GO" id="GO:0004674">
    <property type="term" value="F:protein serine/threonine kinase activity"/>
    <property type="evidence" value="ECO:0007669"/>
    <property type="project" value="UniProtKB-KW"/>
</dbReference>
<sequence>MASNAQKKPPVKKRRANGYKMPDRIPKGEVMTDISNNKWVINSSIGIGGFGEIYSAAKESNKSQNNYVIKVEPSENGPLFCEKTVYLKIGKIEDIKDFMRLHKLKSLGMPTFYGCGTHMCNNTKFRFLVMERYGKDLWSIFIENGRIFPPPTVFRIGIQVLDVLEYIHGKSYVHADIKGANLLLGLSKGFENQVYLVDFGLAARYPSEFKPNPKKAHNGTLEYTSRDAHVGVTTRRGDIEILGYNMIQWLSSSLPWEKLTNPSEVESQKNERMKDCNKFVKNWVKDSGAADIMSKFLERTCKLGALEDPNYDLLRRDLHSGASTNKLSFSPPKSPRKSPKAVTGKSVKVVNTNKDVRAADPDEPVSKRTRGNRPKVCYVEDDEAEEDEDEDDGDMFKLTPPKEKSKRSWKDAPTIVSCTEVYSSKKY</sequence>
<proteinExistence type="inferred from homology"/>
<comment type="similarity">
    <text evidence="5">Belongs to the protein kinase superfamily.</text>
</comment>